<organism evidence="1 2">
    <name type="scientific">Desulfosarcina ovata subsp. ovata</name>
    <dbReference type="NCBI Taxonomy" id="2752305"/>
    <lineage>
        <taxon>Bacteria</taxon>
        <taxon>Pseudomonadati</taxon>
        <taxon>Thermodesulfobacteriota</taxon>
        <taxon>Desulfobacteria</taxon>
        <taxon>Desulfobacterales</taxon>
        <taxon>Desulfosarcinaceae</taxon>
        <taxon>Desulfosarcina</taxon>
    </lineage>
</organism>
<evidence type="ECO:0000313" key="1">
    <source>
        <dbReference type="EMBL" id="BBO92637.1"/>
    </source>
</evidence>
<protein>
    <submittedName>
        <fullName evidence="1">Uncharacterized protein</fullName>
    </submittedName>
</protein>
<accession>A0A5K8AIY6</accession>
<evidence type="ECO:0000313" key="2">
    <source>
        <dbReference type="Proteomes" id="UP000422108"/>
    </source>
</evidence>
<keyword evidence="2" id="KW-1185">Reference proteome</keyword>
<reference evidence="1 2" key="1">
    <citation type="submission" date="2019-11" db="EMBL/GenBank/DDBJ databases">
        <title>Comparative genomics of hydrocarbon-degrading Desulfosarcina strains.</title>
        <authorList>
            <person name="Watanabe M."/>
            <person name="Kojima H."/>
            <person name="Fukui M."/>
        </authorList>
    </citation>
    <scope>NUCLEOTIDE SEQUENCE [LARGE SCALE GENOMIC DNA]</scope>
    <source>
        <strain evidence="2">oXyS1</strain>
    </source>
</reference>
<proteinExistence type="predicted"/>
<dbReference type="Proteomes" id="UP000422108">
    <property type="component" value="Chromosome"/>
</dbReference>
<dbReference type="EMBL" id="AP021879">
    <property type="protein sequence ID" value="BBO92637.1"/>
    <property type="molecule type" value="Genomic_DNA"/>
</dbReference>
<name>A0A5K8AIY6_9BACT</name>
<sequence length="65" mass="7639">MVTTTKVVASVGDRTRASWFFYLDCVERKEWLYEVHDMDWIDCVGRCRDDLSGVCRGVRRDGFDD</sequence>
<gene>
    <name evidence="1" type="ORF">DSCOOX_58170</name>
</gene>
<dbReference type="AlphaFoldDB" id="A0A5K8AIY6"/>